<dbReference type="Proteomes" id="UP001212357">
    <property type="component" value="Segment"/>
</dbReference>
<dbReference type="EMBL" id="OP712460">
    <property type="protein sequence ID" value="WBF76780.1"/>
    <property type="molecule type" value="Genomic_DNA"/>
</dbReference>
<accession>A0AAE9VZB2</accession>
<evidence type="ECO:0000313" key="1">
    <source>
        <dbReference type="EMBL" id="WBF76780.1"/>
    </source>
</evidence>
<organism evidence="1 2">
    <name type="scientific">Pseudomonas phage PSV3</name>
    <dbReference type="NCBI Taxonomy" id="3003632"/>
    <lineage>
        <taxon>Viruses</taxon>
        <taxon>Duplodnaviria</taxon>
        <taxon>Heunggongvirae</taxon>
        <taxon>Uroviricota</taxon>
        <taxon>Caudoviricetes</taxon>
        <taxon>Jondennisvirinae</taxon>
        <taxon>Septimatrevirus</taxon>
    </lineage>
</organism>
<name>A0AAE9VZB2_9CAUD</name>
<gene>
    <name evidence="1" type="ORF">PSV3_00078</name>
</gene>
<evidence type="ECO:0000313" key="2">
    <source>
        <dbReference type="Proteomes" id="UP001212357"/>
    </source>
</evidence>
<protein>
    <submittedName>
        <fullName evidence="1">Uncharacterized protein</fullName>
    </submittedName>
</protein>
<proteinExistence type="predicted"/>
<keyword evidence="2" id="KW-1185">Reference proteome</keyword>
<sequence length="57" mass="6417">MSNCVASIDLLPTLPRDEKKMDDVDTTAEDHCYDMVRYRVLKGANKAAAKFKLVMPT</sequence>
<reference evidence="1" key="1">
    <citation type="submission" date="2022-10" db="EMBL/GenBank/DDBJ databases">
        <authorList>
            <person name="Li J.H."/>
            <person name="Ding Y.F."/>
            <person name="Wei Y.L."/>
        </authorList>
    </citation>
    <scope>NUCLEOTIDE SEQUENCE</scope>
</reference>